<dbReference type="EMBL" id="FNRT01000002">
    <property type="protein sequence ID" value="SEC91154.1"/>
    <property type="molecule type" value="Genomic_DNA"/>
</dbReference>
<keyword evidence="3" id="KW-0238">DNA-binding</keyword>
<dbReference type="InterPro" id="IPR000943">
    <property type="entry name" value="RNA_pol_sigma70"/>
</dbReference>
<dbReference type="InterPro" id="IPR036388">
    <property type="entry name" value="WH-like_DNA-bd_sf"/>
</dbReference>
<keyword evidence="2" id="KW-0731">Sigma factor</keyword>
<dbReference type="PANTHER" id="PTHR30385:SF4">
    <property type="entry name" value="RNA POLYMERASE SIGMA-E FACTOR"/>
    <property type="match status" value="1"/>
</dbReference>
<evidence type="ECO:0000256" key="3">
    <source>
        <dbReference type="ARBA" id="ARBA00023125"/>
    </source>
</evidence>
<dbReference type="Pfam" id="PF04539">
    <property type="entry name" value="Sigma70_r3"/>
    <property type="match status" value="1"/>
</dbReference>
<accession>A0A1H4WF17</accession>
<proteinExistence type="predicted"/>
<keyword evidence="9" id="KW-1185">Reference proteome</keyword>
<evidence type="ECO:0000313" key="8">
    <source>
        <dbReference type="EMBL" id="SEC91154.1"/>
    </source>
</evidence>
<feature type="domain" description="RNA polymerase sigma-70 region 3" evidence="5">
    <location>
        <begin position="111"/>
        <end position="175"/>
    </location>
</feature>
<dbReference type="Gene3D" id="1.10.10.10">
    <property type="entry name" value="Winged helix-like DNA-binding domain superfamily/Winged helix DNA-binding domain"/>
    <property type="match status" value="2"/>
</dbReference>
<gene>
    <name evidence="8" type="ORF">SAMN04489844_3238</name>
</gene>
<dbReference type="Pfam" id="PF04542">
    <property type="entry name" value="Sigma70_r2"/>
    <property type="match status" value="1"/>
</dbReference>
<dbReference type="RefSeq" id="WP_090970177.1">
    <property type="nucleotide sequence ID" value="NZ_FNRT01000002.1"/>
</dbReference>
<dbReference type="STRING" id="402596.SAMN04489844_3238"/>
<dbReference type="PANTHER" id="PTHR30385">
    <property type="entry name" value="SIGMA FACTOR F FLAGELLAR"/>
    <property type="match status" value="1"/>
</dbReference>
<dbReference type="InterPro" id="IPR013324">
    <property type="entry name" value="RNA_pol_sigma_r3/r4-like"/>
</dbReference>
<organism evidence="8 9">
    <name type="scientific">Nocardioides exalbidus</name>
    <dbReference type="NCBI Taxonomy" id="402596"/>
    <lineage>
        <taxon>Bacteria</taxon>
        <taxon>Bacillati</taxon>
        <taxon>Actinomycetota</taxon>
        <taxon>Actinomycetes</taxon>
        <taxon>Propionibacteriales</taxon>
        <taxon>Nocardioidaceae</taxon>
        <taxon>Nocardioides</taxon>
    </lineage>
</organism>
<feature type="domain" description="RNA polymerase sigma-70 region 2" evidence="6">
    <location>
        <begin position="30"/>
        <end position="95"/>
    </location>
</feature>
<evidence type="ECO:0000313" key="9">
    <source>
        <dbReference type="Proteomes" id="UP000198742"/>
    </source>
</evidence>
<keyword evidence="1" id="KW-0805">Transcription regulation</keyword>
<dbReference type="GO" id="GO:0006352">
    <property type="term" value="P:DNA-templated transcription initiation"/>
    <property type="evidence" value="ECO:0007669"/>
    <property type="project" value="InterPro"/>
</dbReference>
<keyword evidence="4" id="KW-0804">Transcription</keyword>
<dbReference type="CDD" id="cd06171">
    <property type="entry name" value="Sigma70_r4"/>
    <property type="match status" value="1"/>
</dbReference>
<sequence>MDHSTRTSTSPSLDPAAAREEAVREMILVNLPVARRIARKFAGRGCDLEDLEQTAYVALVKAAQRFDPSAGHDFLTYAVPCITGETKRHFRDLGWMVRPPRPVQELRVLVERERGRPEPATGRPPTDRELADRLDVPVELVRQALEANGCFSPSSLDRPVTGTTDLALADTLKDLRSATDYEIAEARVVLGPALAGLAPSDRRLLHLSFVEERTQREIGDELGLSQSQVSRLVRDALTRLREAVAGTAGSCEEEAA</sequence>
<feature type="domain" description="RNA polymerase sigma-70 region 4" evidence="7">
    <location>
        <begin position="193"/>
        <end position="242"/>
    </location>
</feature>
<dbReference type="InterPro" id="IPR007627">
    <property type="entry name" value="RNA_pol_sigma70_r2"/>
</dbReference>
<evidence type="ECO:0000259" key="6">
    <source>
        <dbReference type="Pfam" id="PF04542"/>
    </source>
</evidence>
<dbReference type="OrthoDB" id="9804285at2"/>
<evidence type="ECO:0000256" key="4">
    <source>
        <dbReference type="ARBA" id="ARBA00023163"/>
    </source>
</evidence>
<dbReference type="InterPro" id="IPR007624">
    <property type="entry name" value="RNA_pol_sigma70_r3"/>
</dbReference>
<dbReference type="NCBIfam" id="TIGR02937">
    <property type="entry name" value="sigma70-ECF"/>
    <property type="match status" value="1"/>
</dbReference>
<dbReference type="SUPFAM" id="SSF88946">
    <property type="entry name" value="Sigma2 domain of RNA polymerase sigma factors"/>
    <property type="match status" value="1"/>
</dbReference>
<evidence type="ECO:0000256" key="1">
    <source>
        <dbReference type="ARBA" id="ARBA00023015"/>
    </source>
</evidence>
<dbReference type="Pfam" id="PF04545">
    <property type="entry name" value="Sigma70_r4"/>
    <property type="match status" value="1"/>
</dbReference>
<dbReference type="InterPro" id="IPR014284">
    <property type="entry name" value="RNA_pol_sigma-70_dom"/>
</dbReference>
<evidence type="ECO:0000256" key="2">
    <source>
        <dbReference type="ARBA" id="ARBA00023082"/>
    </source>
</evidence>
<dbReference type="SUPFAM" id="SSF88659">
    <property type="entry name" value="Sigma3 and sigma4 domains of RNA polymerase sigma factors"/>
    <property type="match status" value="2"/>
</dbReference>
<dbReference type="GO" id="GO:0003677">
    <property type="term" value="F:DNA binding"/>
    <property type="evidence" value="ECO:0007669"/>
    <property type="project" value="UniProtKB-KW"/>
</dbReference>
<dbReference type="InterPro" id="IPR013325">
    <property type="entry name" value="RNA_pol_sigma_r2"/>
</dbReference>
<reference evidence="9" key="1">
    <citation type="submission" date="2016-10" db="EMBL/GenBank/DDBJ databases">
        <authorList>
            <person name="Varghese N."/>
            <person name="Submissions S."/>
        </authorList>
    </citation>
    <scope>NUCLEOTIDE SEQUENCE [LARGE SCALE GENOMIC DNA]</scope>
    <source>
        <strain evidence="9">DSM 22017</strain>
    </source>
</reference>
<protein>
    <submittedName>
        <fullName evidence="8">RNA polymerase sigma-B factor</fullName>
    </submittedName>
</protein>
<dbReference type="Gene3D" id="1.20.120.1810">
    <property type="match status" value="1"/>
</dbReference>
<dbReference type="PRINTS" id="PR00046">
    <property type="entry name" value="SIGMA70FCT"/>
</dbReference>
<dbReference type="GO" id="GO:0016987">
    <property type="term" value="F:sigma factor activity"/>
    <property type="evidence" value="ECO:0007669"/>
    <property type="project" value="UniProtKB-KW"/>
</dbReference>
<dbReference type="Proteomes" id="UP000198742">
    <property type="component" value="Unassembled WGS sequence"/>
</dbReference>
<dbReference type="AlphaFoldDB" id="A0A1H4WF17"/>
<evidence type="ECO:0000259" key="7">
    <source>
        <dbReference type="Pfam" id="PF04545"/>
    </source>
</evidence>
<name>A0A1H4WF17_9ACTN</name>
<evidence type="ECO:0000259" key="5">
    <source>
        <dbReference type="Pfam" id="PF04539"/>
    </source>
</evidence>
<dbReference type="InterPro" id="IPR007630">
    <property type="entry name" value="RNA_pol_sigma70_r4"/>
</dbReference>